<dbReference type="Proteomes" id="UP000046373">
    <property type="component" value="Unassembled WGS sequence"/>
</dbReference>
<accession>A0A090GLN0</accession>
<dbReference type="AlphaFoldDB" id="A0A090GLN0"/>
<reference evidence="1 2" key="1">
    <citation type="submission" date="2014-08" db="EMBL/GenBank/DDBJ databases">
        <authorList>
            <person name="Moulin Lionel"/>
        </authorList>
    </citation>
    <scope>NUCLEOTIDE SEQUENCE [LARGE SCALE GENOMIC DNA]</scope>
</reference>
<gene>
    <name evidence="1" type="ORF">MPLDJ20_200068</name>
</gene>
<proteinExistence type="predicted"/>
<name>A0A090GLN0_MESPL</name>
<sequence>MKFAHNKRRFQIPVGQLPAIRHAPDRAVAVLGQDQRAVLGDGDADRPAPDLVVRHDEAGGEILIFAGRLAVLEFQPHHLVAGADIAVPRTVQRDEGVAPIISRKIAAFVEGDVERRRMRLHQHIRNRDLAGEVGARALVARVLVVADVIPGPAIEGAVLHRGRVFEGGVVAKLVALVDNAPERPCSRLHGHAGAVAQAGGDRPAVLAVGIEGQHVGAALFRAPGLAQRLRFSPFLDTALRPGAHILGDVGAGADRQIERLAVGREGDVARPVVAGGDLGHDGFRLGGRFQVAVAIGEAHDAVAVGDIDPLRLVARRVEGDAVRPGQALGEDRFLRRLRAAFREAIDADLVRSAVGDEEVAIRRHAHDAGIFDAGSDQLGGEAGRKLWLRILGAVGDAAAIGGGLRRIGFRLILRLQQPAHARAVGLPVAEGLFTAEQRLIGLLCKGAGGQNQREARKAGDPHHAVLRRLLTRLIRSGARDRTYWASARKEKLARADLSERRSGLLGIQVVVEALFQLDEVRRQGQAHGAQLPQFLAQLLLDLVLVLGLVDHFLKQEVDLGLDCFQRHFFSSAATLGVSRFSEAGLT</sequence>
<protein>
    <submittedName>
        <fullName evidence="1">Uncharacterized protein</fullName>
    </submittedName>
</protein>
<evidence type="ECO:0000313" key="2">
    <source>
        <dbReference type="Proteomes" id="UP000046373"/>
    </source>
</evidence>
<evidence type="ECO:0000313" key="1">
    <source>
        <dbReference type="EMBL" id="CDX37472.1"/>
    </source>
</evidence>
<dbReference type="EMBL" id="CCNB01000013">
    <property type="protein sequence ID" value="CDX37472.1"/>
    <property type="molecule type" value="Genomic_DNA"/>
</dbReference>
<organism evidence="1 2">
    <name type="scientific">Mesorhizobium plurifarium</name>
    <dbReference type="NCBI Taxonomy" id="69974"/>
    <lineage>
        <taxon>Bacteria</taxon>
        <taxon>Pseudomonadati</taxon>
        <taxon>Pseudomonadota</taxon>
        <taxon>Alphaproteobacteria</taxon>
        <taxon>Hyphomicrobiales</taxon>
        <taxon>Phyllobacteriaceae</taxon>
        <taxon>Mesorhizobium</taxon>
    </lineage>
</organism>